<name>A0A366G495_9GAMM</name>
<accession>A0A366G495</accession>
<proteinExistence type="predicted"/>
<organism evidence="1 2">
    <name type="scientific">Marinobacter pelagius</name>
    <dbReference type="NCBI Taxonomy" id="379482"/>
    <lineage>
        <taxon>Bacteria</taxon>
        <taxon>Pseudomonadati</taxon>
        <taxon>Pseudomonadota</taxon>
        <taxon>Gammaproteobacteria</taxon>
        <taxon>Pseudomonadales</taxon>
        <taxon>Marinobacteraceae</taxon>
        <taxon>Marinobacter</taxon>
    </lineage>
</organism>
<evidence type="ECO:0000313" key="1">
    <source>
        <dbReference type="EMBL" id="RBP21724.1"/>
    </source>
</evidence>
<evidence type="ECO:0000313" key="2">
    <source>
        <dbReference type="Proteomes" id="UP000252995"/>
    </source>
</evidence>
<sequence>MSSNDYIRIAGQIRTALERRQPFTLPLMTMADLGHVLGHLRERRPAA</sequence>
<protein>
    <submittedName>
        <fullName evidence="1">Uncharacterized protein</fullName>
    </submittedName>
</protein>
<gene>
    <name evidence="1" type="ORF">DET50_13015</name>
</gene>
<comment type="caution">
    <text evidence="1">The sequence shown here is derived from an EMBL/GenBank/DDBJ whole genome shotgun (WGS) entry which is preliminary data.</text>
</comment>
<dbReference type="AlphaFoldDB" id="A0A366G495"/>
<dbReference type="EMBL" id="QNRO01000030">
    <property type="protein sequence ID" value="RBP21724.1"/>
    <property type="molecule type" value="Genomic_DNA"/>
</dbReference>
<reference evidence="1 2" key="1">
    <citation type="submission" date="2018-06" db="EMBL/GenBank/DDBJ databases">
        <title>Freshwater and sediment microbial communities from various areas in North America, analyzing microbe dynamics in response to fracking.</title>
        <authorList>
            <person name="Lamendella R."/>
        </authorList>
    </citation>
    <scope>NUCLEOTIDE SEQUENCE [LARGE SCALE GENOMIC DNA]</scope>
    <source>
        <strain evidence="1 2">114J</strain>
    </source>
</reference>
<dbReference type="Proteomes" id="UP000252995">
    <property type="component" value="Unassembled WGS sequence"/>
</dbReference>